<dbReference type="AlphaFoldDB" id="A0A2X3V8Y8"/>
<keyword evidence="1" id="KW-0472">Membrane</keyword>
<gene>
    <name evidence="2" type="ORF">NCTC11085_00381</name>
</gene>
<feature type="transmembrane region" description="Helical" evidence="1">
    <location>
        <begin position="124"/>
        <end position="143"/>
    </location>
</feature>
<dbReference type="Pfam" id="PF11193">
    <property type="entry name" value="DUF2812"/>
    <property type="match status" value="1"/>
</dbReference>
<evidence type="ECO:0000256" key="1">
    <source>
        <dbReference type="SAM" id="Phobius"/>
    </source>
</evidence>
<dbReference type="RefSeq" id="WP_002925981.1">
    <property type="nucleotide sequence ID" value="NZ_CP071430.1"/>
</dbReference>
<keyword evidence="1" id="KW-1133">Transmembrane helix</keyword>
<organism evidence="2 3">
    <name type="scientific">Streptococcus sanguinis</name>
    <dbReference type="NCBI Taxonomy" id="1305"/>
    <lineage>
        <taxon>Bacteria</taxon>
        <taxon>Bacillati</taxon>
        <taxon>Bacillota</taxon>
        <taxon>Bacilli</taxon>
        <taxon>Lactobacillales</taxon>
        <taxon>Streptococcaceae</taxon>
        <taxon>Streptococcus</taxon>
    </lineage>
</organism>
<dbReference type="Proteomes" id="UP000249623">
    <property type="component" value="Chromosome 1"/>
</dbReference>
<proteinExistence type="predicted"/>
<accession>A0A2X3V8Y8</accession>
<keyword evidence="1" id="KW-0812">Transmembrane</keyword>
<feature type="transmembrane region" description="Helical" evidence="1">
    <location>
        <begin position="155"/>
        <end position="179"/>
    </location>
</feature>
<reference evidence="2 3" key="1">
    <citation type="submission" date="2018-06" db="EMBL/GenBank/DDBJ databases">
        <authorList>
            <consortium name="Pathogen Informatics"/>
            <person name="Doyle S."/>
        </authorList>
    </citation>
    <scope>NUCLEOTIDE SEQUENCE [LARGE SCALE GENOMIC DNA]</scope>
    <source>
        <strain evidence="2 3">NCTC11085</strain>
    </source>
</reference>
<dbReference type="EMBL" id="LS483346">
    <property type="protein sequence ID" value="SQF33905.1"/>
    <property type="molecule type" value="Genomic_DNA"/>
</dbReference>
<name>A0A2X3V8Y8_STRSA</name>
<protein>
    <submittedName>
        <fullName evidence="2">Membrane protein</fullName>
    </submittedName>
</protein>
<evidence type="ECO:0000313" key="3">
    <source>
        <dbReference type="Proteomes" id="UP000249623"/>
    </source>
</evidence>
<sequence>MEKKIVYKIFTIADYDREAAYFKKMHSQGWKLKKVSYSPFLVAVRYTFEACPPQEVAYQLDFRPIKKAEQESYYQLFEDCGWEHITNFNQFSYFRKPVSQLDAESDLEIYNDAWSKLEMVKRLLIWRFLPAIMVLCVTTYLILDIFQKSLKASLLFKSILAIDCVILFILFCQLVHIALRFWKMRQELKD</sequence>
<dbReference type="InterPro" id="IPR021359">
    <property type="entry name" value="DUF2812"/>
</dbReference>
<evidence type="ECO:0000313" key="2">
    <source>
        <dbReference type="EMBL" id="SQF33905.1"/>
    </source>
</evidence>